<dbReference type="RefSeq" id="WP_219287023.1">
    <property type="nucleotide sequence ID" value="NZ_RPHB01000002.1"/>
</dbReference>
<gene>
    <name evidence="1" type="ORF">EGN73_03110</name>
    <name evidence="2" type="ORF">EGN73_17510</name>
    <name evidence="3" type="ORF">EGN73_21310</name>
</gene>
<dbReference type="EMBL" id="RPHB01000013">
    <property type="protein sequence ID" value="MBW3470327.1"/>
    <property type="molecule type" value="Genomic_DNA"/>
</dbReference>
<reference evidence="1 4" key="2">
    <citation type="journal article" date="2020" name="Syst. Appl. Microbiol.">
        <title>Arthrospiribacter ruber gen. nov., sp. nov., a novel bacterium isolated from Arthrospira cultures.</title>
        <authorList>
            <person name="Waleron M."/>
            <person name="Misztak A."/>
            <person name="Waleron M.M."/>
            <person name="Furmaniak M."/>
            <person name="Mrozik A."/>
            <person name="Waleron K."/>
        </authorList>
    </citation>
    <scope>NUCLEOTIDE SEQUENCE [LARGE SCALE GENOMIC DNA]</scope>
    <source>
        <strain evidence="1 4">DPMB0001</strain>
    </source>
</reference>
<dbReference type="PANTHER" id="PTHR34822:SF1">
    <property type="entry name" value="GRPB FAMILY PROTEIN"/>
    <property type="match status" value="1"/>
</dbReference>
<evidence type="ECO:0000313" key="1">
    <source>
        <dbReference type="EMBL" id="MBW3466806.1"/>
    </source>
</evidence>
<dbReference type="EMBL" id="RPHB01000008">
    <property type="protein sequence ID" value="MBW3469598.1"/>
    <property type="molecule type" value="Genomic_DNA"/>
</dbReference>
<evidence type="ECO:0000313" key="2">
    <source>
        <dbReference type="EMBL" id="MBW3469598.1"/>
    </source>
</evidence>
<name>A0A951MCX1_9BACT</name>
<dbReference type="AlphaFoldDB" id="A0A951MCX1"/>
<organism evidence="1 4">
    <name type="scientific">Arthrospiribacter ruber</name>
    <dbReference type="NCBI Taxonomy" id="2487934"/>
    <lineage>
        <taxon>Bacteria</taxon>
        <taxon>Pseudomonadati</taxon>
        <taxon>Bacteroidota</taxon>
        <taxon>Cytophagia</taxon>
        <taxon>Cytophagales</taxon>
        <taxon>Cyclobacteriaceae</taxon>
        <taxon>Arthrospiribacter</taxon>
    </lineage>
</organism>
<reference evidence="1" key="1">
    <citation type="submission" date="2018-11" db="EMBL/GenBank/DDBJ databases">
        <authorList>
            <person name="Misztak A.E."/>
            <person name="Waleron M."/>
            <person name="Waleron K.F."/>
        </authorList>
    </citation>
    <scope>NUCLEOTIDE SEQUENCE</scope>
    <source>
        <strain evidence="1">DPMB0001</strain>
    </source>
</reference>
<dbReference type="InterPro" id="IPR007344">
    <property type="entry name" value="GrpB/CoaE"/>
</dbReference>
<dbReference type="Proteomes" id="UP000727490">
    <property type="component" value="Unassembled WGS sequence"/>
</dbReference>
<proteinExistence type="predicted"/>
<protein>
    <submittedName>
        <fullName evidence="1">GrpB family protein</fullName>
    </submittedName>
</protein>
<dbReference type="Pfam" id="PF04229">
    <property type="entry name" value="GrpB"/>
    <property type="match status" value="1"/>
</dbReference>
<evidence type="ECO:0000313" key="4">
    <source>
        <dbReference type="Proteomes" id="UP000727490"/>
    </source>
</evidence>
<sequence length="194" mass="22599">MKIIIEDYNPKWVGLFLTEKQKLKDLLEQFSPAIEHIGSTSVAGLMAKPIIDIMVGLNQEEQLDQVIGPMTGNGYTYFKIYEAILPERRLFGKLKPLVPIEVPEVIGLNEEYIAGKEFFSLTHIHVLVKDSPEWIRHLAFRDFLRAHPKKRNEYQTLKIELAKQEFQHHFEYNAGKNDFIKATEKLALEWYQEA</sequence>
<accession>A0A951MCX1</accession>
<evidence type="ECO:0000313" key="3">
    <source>
        <dbReference type="EMBL" id="MBW3470327.1"/>
    </source>
</evidence>
<dbReference type="PANTHER" id="PTHR34822">
    <property type="entry name" value="GRPB DOMAIN PROTEIN (AFU_ORTHOLOGUE AFUA_1G01530)"/>
    <property type="match status" value="1"/>
</dbReference>
<dbReference type="EMBL" id="RPHB01000002">
    <property type="protein sequence ID" value="MBW3466806.1"/>
    <property type="molecule type" value="Genomic_DNA"/>
</dbReference>
<comment type="caution">
    <text evidence="1">The sequence shown here is derived from an EMBL/GenBank/DDBJ whole genome shotgun (WGS) entry which is preliminary data.</text>
</comment>
<keyword evidence="4" id="KW-1185">Reference proteome</keyword>